<feature type="modified residue" description="4-aspartylphosphate" evidence="10">
    <location>
        <position position="186"/>
    </location>
</feature>
<dbReference type="InterPro" id="IPR011006">
    <property type="entry name" value="CheY-like_superfamily"/>
</dbReference>
<dbReference type="EMBL" id="PUGF01000001">
    <property type="protein sequence ID" value="PRC95172.1"/>
    <property type="molecule type" value="Genomic_DNA"/>
</dbReference>
<dbReference type="Pfam" id="PF00512">
    <property type="entry name" value="HisKA"/>
    <property type="match status" value="1"/>
</dbReference>
<feature type="domain" description="Response regulatory" evidence="13">
    <location>
        <begin position="4"/>
        <end position="120"/>
    </location>
</feature>
<evidence type="ECO:0000259" key="14">
    <source>
        <dbReference type="PROSITE" id="PS50894"/>
    </source>
</evidence>
<dbReference type="CDD" id="cd17546">
    <property type="entry name" value="REC_hyHK_CKI1_RcsC-like"/>
    <property type="match status" value="2"/>
</dbReference>
<keyword evidence="6" id="KW-0843">Virulence</keyword>
<dbReference type="PROSITE" id="PS50894">
    <property type="entry name" value="HPT"/>
    <property type="match status" value="1"/>
</dbReference>
<dbReference type="CDD" id="cd17574">
    <property type="entry name" value="REC_OmpR"/>
    <property type="match status" value="1"/>
</dbReference>
<comment type="catalytic activity">
    <reaction evidence="1">
        <text>ATP + protein L-histidine = ADP + protein N-phospho-L-histidine.</text>
        <dbReference type="EC" id="2.7.13.3"/>
    </reaction>
</comment>
<proteinExistence type="predicted"/>
<feature type="domain" description="Response regulatory" evidence="13">
    <location>
        <begin position="709"/>
        <end position="831"/>
    </location>
</feature>
<evidence type="ECO:0000313" key="15">
    <source>
        <dbReference type="EMBL" id="PRC95172.1"/>
    </source>
</evidence>
<dbReference type="PROSITE" id="PS50109">
    <property type="entry name" value="HIS_KIN"/>
    <property type="match status" value="1"/>
</dbReference>
<dbReference type="Gene3D" id="1.10.287.130">
    <property type="match status" value="1"/>
</dbReference>
<feature type="domain" description="Histidine kinase" evidence="12">
    <location>
        <begin position="473"/>
        <end position="694"/>
    </location>
</feature>
<dbReference type="InterPro" id="IPR036890">
    <property type="entry name" value="HATPase_C_sf"/>
</dbReference>
<evidence type="ECO:0000256" key="6">
    <source>
        <dbReference type="ARBA" id="ARBA00023026"/>
    </source>
</evidence>
<feature type="modified residue" description="Phosphohistidine" evidence="9">
    <location>
        <position position="1047"/>
    </location>
</feature>
<dbReference type="Gene3D" id="3.40.50.2300">
    <property type="match status" value="5"/>
</dbReference>
<dbReference type="Gene3D" id="3.30.565.10">
    <property type="entry name" value="Histidine kinase-like ATPase, C-terminal domain"/>
    <property type="match status" value="1"/>
</dbReference>
<dbReference type="InterPro" id="IPR001789">
    <property type="entry name" value="Sig_transdc_resp-reg_receiver"/>
</dbReference>
<dbReference type="SMART" id="SM00388">
    <property type="entry name" value="HisKA"/>
    <property type="match status" value="1"/>
</dbReference>
<dbReference type="InterPro" id="IPR004358">
    <property type="entry name" value="Sig_transdc_His_kin-like_C"/>
</dbReference>
<protein>
    <recommendedName>
        <fullName evidence="8">Virulence sensor protein BvgS</fullName>
        <ecNumber evidence="2">2.7.13.3</ecNumber>
    </recommendedName>
</protein>
<feature type="domain" description="Response regulatory" evidence="13">
    <location>
        <begin position="137"/>
        <end position="253"/>
    </location>
</feature>
<accession>A0A2S9H5B0</accession>
<evidence type="ECO:0000256" key="9">
    <source>
        <dbReference type="PROSITE-ProRule" id="PRU00110"/>
    </source>
</evidence>
<dbReference type="CDD" id="cd00082">
    <property type="entry name" value="HisKA"/>
    <property type="match status" value="1"/>
</dbReference>
<dbReference type="FunFam" id="3.30.565.10:FF:000010">
    <property type="entry name" value="Sensor histidine kinase RcsC"/>
    <property type="match status" value="1"/>
</dbReference>
<dbReference type="InterPro" id="IPR008207">
    <property type="entry name" value="Sig_transdc_His_kin_Hpt_dom"/>
</dbReference>
<dbReference type="PROSITE" id="PS50110">
    <property type="entry name" value="RESPONSE_REGULATORY"/>
    <property type="match status" value="5"/>
</dbReference>
<dbReference type="PRINTS" id="PR00344">
    <property type="entry name" value="BCTRLSENSOR"/>
</dbReference>
<dbReference type="SUPFAM" id="SSF55874">
    <property type="entry name" value="ATPase domain of HSP90 chaperone/DNA topoisomerase II/histidine kinase"/>
    <property type="match status" value="1"/>
</dbReference>
<evidence type="ECO:0000256" key="4">
    <source>
        <dbReference type="ARBA" id="ARBA00022729"/>
    </source>
</evidence>
<dbReference type="Pfam" id="PF02518">
    <property type="entry name" value="HATPase_c"/>
    <property type="match status" value="1"/>
</dbReference>
<organism evidence="15 16">
    <name type="scientific">Solimicrobium silvestre</name>
    <dbReference type="NCBI Taxonomy" id="2099400"/>
    <lineage>
        <taxon>Bacteria</taxon>
        <taxon>Pseudomonadati</taxon>
        <taxon>Pseudomonadota</taxon>
        <taxon>Betaproteobacteria</taxon>
        <taxon>Burkholderiales</taxon>
        <taxon>Oxalobacteraceae</taxon>
        <taxon>Solimicrobium</taxon>
    </lineage>
</organism>
<feature type="domain" description="Response regulatory" evidence="13">
    <location>
        <begin position="273"/>
        <end position="389"/>
    </location>
</feature>
<dbReference type="EC" id="2.7.13.3" evidence="2"/>
<name>A0A2S9H5B0_9BURK</name>
<keyword evidence="5" id="KW-0902">Two-component regulatory system</keyword>
<keyword evidence="15" id="KW-0808">Transferase</keyword>
<feature type="modified residue" description="4-aspartylphosphate" evidence="10">
    <location>
        <position position="763"/>
    </location>
</feature>
<evidence type="ECO:0000256" key="3">
    <source>
        <dbReference type="ARBA" id="ARBA00022553"/>
    </source>
</evidence>
<gene>
    <name evidence="15" type="ORF">S2091_0367</name>
</gene>
<comment type="function">
    <text evidence="7">Member of the two-component regulatory system BvgS/BvgA. Phosphorylates BvgA via a four-step phosphorelay in response to environmental signals.</text>
</comment>
<keyword evidence="3 10" id="KW-0597">Phosphoprotein</keyword>
<feature type="modified residue" description="4-aspartylphosphate" evidence="10">
    <location>
        <position position="53"/>
    </location>
</feature>
<sequence length="1185" mass="129903">MSKVIMIVDDSLTVRADLEEAFTAEGLPTICCASAAQARATFGTQEIGLVVLDVLLPDGDGIDLLREFRATPAGADIPVLMLSSEAEVKDRIRGLLTGSSEYIGKPYDRDHVMARARELLGTKRPERKREQVGEKALVLVIDDSATFRERFGDLLREQGFDVLCAESGEEGLRSAAINRPAAIVIDGVLPGIDGPTVVRKLRLDAALRHTPCIMLTGSESFDAELRALDSGADAFVRKEEDLEMILARVTAVLRNVGKVEARHETVSLQGPKRILAVDDSLTYLHELNDTLNGEGYDVILAHSGEEALDMLAVQTVDCILLDRLMPGIDGTETCRRIKASATTRDIPLIMLTAMEDREAMIEGLSTGADDYVLKSSEMDVLKARVRAQLRRKQFEEESRRIRLELMSKELEATEARAARSLAESRAELLAVLERKNQDLETAVDLLRQGQQEIEERNQQLQEANRLKSEFVSNMSHEIRTPMNAILGFAYLLDQRQLDGDSADLVRKIRNAGRTLQSIINDILDFSKIEAGRLEIERAPLRINDIFDNLSDIMAANAGHKDLELVISPPPDIGGQLYGDALRIEQVLINLTGNAIKFSEHGAIRVGINLLEKTDKVATMRFSVTDSGIGIPVEQQSQIFAAFSQADASTTRRFGGTGLGLTICRHLVKNMGGEIGVVSEPGKGSEFWFTVPFEWSSMTEFAPPEMLTLDVLIVDDNEIALNNLRLIARSIGWNVTKAESGEIALQKIRAKHELNANYNVLLVDWKMPGMDGLTTALKMREEFSDEPTAIVLMVAAFSRDELLRQPDVDAVDGILCKPVTSSTLYNSVAEALRRIAGGLSKSEERNIKRIPGVRILIVDDSEINREVAMRIVTTDGAIVSLANNGKDALEWLCSSQNVVDIVLMDVQMPVMDGYEATRQLRSLPQFADLPIVALTAGAFKAQQDDALTAGMNAFVSKPFNVEELVTTIQRLTYCQPLLKGAAQRGSGTATDFGNLPGIEVEKGLSVWRDVAMYRKFLVKFCSDFADSSDLLDSYFASGNHETAQALLHKLKGAAGNMALFDVARLAAEVEAIELSTGLSDGLRQLRSALAIAFSSVAKFAAQAEEEATSDLVAANVKPLHQILPELLQALDSDAPDNANRLVASMKALLIPDFIAQLEARIDSFDFRGAEALVRRLIDNPQLGVRE</sequence>
<feature type="modified residue" description="4-aspartylphosphate" evidence="10">
    <location>
        <position position="322"/>
    </location>
</feature>
<dbReference type="GO" id="GO:0005886">
    <property type="term" value="C:plasma membrane"/>
    <property type="evidence" value="ECO:0007669"/>
    <property type="project" value="UniProtKB-SubCell"/>
</dbReference>
<evidence type="ECO:0000313" key="16">
    <source>
        <dbReference type="Proteomes" id="UP000237839"/>
    </source>
</evidence>
<evidence type="ECO:0000256" key="7">
    <source>
        <dbReference type="ARBA" id="ARBA00058004"/>
    </source>
</evidence>
<evidence type="ECO:0000259" key="12">
    <source>
        <dbReference type="PROSITE" id="PS50109"/>
    </source>
</evidence>
<dbReference type="InterPro" id="IPR003594">
    <property type="entry name" value="HATPase_dom"/>
</dbReference>
<dbReference type="PANTHER" id="PTHR45339">
    <property type="entry name" value="HYBRID SIGNAL TRANSDUCTION HISTIDINE KINASE J"/>
    <property type="match status" value="1"/>
</dbReference>
<feature type="domain" description="Response regulatory" evidence="13">
    <location>
        <begin position="853"/>
        <end position="971"/>
    </location>
</feature>
<keyword evidence="16" id="KW-1185">Reference proteome</keyword>
<evidence type="ECO:0000259" key="13">
    <source>
        <dbReference type="PROSITE" id="PS50110"/>
    </source>
</evidence>
<dbReference type="SMART" id="SM00448">
    <property type="entry name" value="REC"/>
    <property type="match status" value="5"/>
</dbReference>
<dbReference type="OrthoDB" id="5468482at2"/>
<keyword evidence="4" id="KW-0732">Signal</keyword>
<dbReference type="SMART" id="SM00387">
    <property type="entry name" value="HATPase_c"/>
    <property type="match status" value="1"/>
</dbReference>
<dbReference type="GO" id="GO:0000155">
    <property type="term" value="F:phosphorelay sensor kinase activity"/>
    <property type="evidence" value="ECO:0007669"/>
    <property type="project" value="InterPro"/>
</dbReference>
<keyword evidence="15" id="KW-0418">Kinase</keyword>
<dbReference type="Gene3D" id="1.20.120.160">
    <property type="entry name" value="HPT domain"/>
    <property type="match status" value="1"/>
</dbReference>
<feature type="domain" description="HPt" evidence="14">
    <location>
        <begin position="1008"/>
        <end position="1098"/>
    </location>
</feature>
<reference evidence="15 16" key="1">
    <citation type="submission" date="2018-02" db="EMBL/GenBank/DDBJ databases">
        <title>Solimicrobium silvestre gen. nov., sp. nov., isolated from alpine forest soil.</title>
        <authorList>
            <person name="Margesin R."/>
            <person name="Albuquerque L."/>
            <person name="Zhang D.-C."/>
            <person name="Froufe H.J.C."/>
            <person name="Severino R."/>
            <person name="Roxo I."/>
            <person name="Egas C."/>
            <person name="Da Costa M.S."/>
        </authorList>
    </citation>
    <scope>NUCLEOTIDE SEQUENCE [LARGE SCALE GENOMIC DNA]</scope>
    <source>
        <strain evidence="15 16">S20-91</strain>
    </source>
</reference>
<keyword evidence="11" id="KW-0175">Coiled coil</keyword>
<dbReference type="Pfam" id="PF00072">
    <property type="entry name" value="Response_reg"/>
    <property type="match status" value="5"/>
</dbReference>
<feature type="coiled-coil region" evidence="11">
    <location>
        <begin position="391"/>
        <end position="466"/>
    </location>
</feature>
<evidence type="ECO:0000256" key="11">
    <source>
        <dbReference type="SAM" id="Coils"/>
    </source>
</evidence>
<evidence type="ECO:0000256" key="5">
    <source>
        <dbReference type="ARBA" id="ARBA00023012"/>
    </source>
</evidence>
<dbReference type="SUPFAM" id="SSF47384">
    <property type="entry name" value="Homodimeric domain of signal transducing histidine kinase"/>
    <property type="match status" value="1"/>
</dbReference>
<dbReference type="CDD" id="cd00156">
    <property type="entry name" value="REC"/>
    <property type="match status" value="1"/>
</dbReference>
<dbReference type="CDD" id="cd16922">
    <property type="entry name" value="HATPase_EvgS-ArcB-TorS-like"/>
    <property type="match status" value="1"/>
</dbReference>
<evidence type="ECO:0000256" key="8">
    <source>
        <dbReference type="ARBA" id="ARBA00070152"/>
    </source>
</evidence>
<evidence type="ECO:0000256" key="1">
    <source>
        <dbReference type="ARBA" id="ARBA00000085"/>
    </source>
</evidence>
<dbReference type="SUPFAM" id="SSF47226">
    <property type="entry name" value="Histidine-containing phosphotransfer domain, HPT domain"/>
    <property type="match status" value="1"/>
</dbReference>
<dbReference type="RefSeq" id="WP_105530055.1">
    <property type="nucleotide sequence ID" value="NZ_PUGF01000001.1"/>
</dbReference>
<dbReference type="SUPFAM" id="SSF52172">
    <property type="entry name" value="CheY-like"/>
    <property type="match status" value="5"/>
</dbReference>
<evidence type="ECO:0000256" key="10">
    <source>
        <dbReference type="PROSITE-ProRule" id="PRU00169"/>
    </source>
</evidence>
<comment type="caution">
    <text evidence="15">The sequence shown here is derived from an EMBL/GenBank/DDBJ whole genome shotgun (WGS) entry which is preliminary data.</text>
</comment>
<dbReference type="PANTHER" id="PTHR45339:SF5">
    <property type="entry name" value="HISTIDINE KINASE"/>
    <property type="match status" value="1"/>
</dbReference>
<dbReference type="InterPro" id="IPR003661">
    <property type="entry name" value="HisK_dim/P_dom"/>
</dbReference>
<dbReference type="GO" id="GO:0005524">
    <property type="term" value="F:ATP binding"/>
    <property type="evidence" value="ECO:0007669"/>
    <property type="project" value="UniProtKB-KW"/>
</dbReference>
<feature type="modified residue" description="4-aspartylphosphate" evidence="10">
    <location>
        <position position="904"/>
    </location>
</feature>
<dbReference type="Proteomes" id="UP000237839">
    <property type="component" value="Unassembled WGS sequence"/>
</dbReference>
<dbReference type="InterPro" id="IPR036641">
    <property type="entry name" value="HPT_dom_sf"/>
</dbReference>
<dbReference type="InterPro" id="IPR005467">
    <property type="entry name" value="His_kinase_dom"/>
</dbReference>
<evidence type="ECO:0000256" key="2">
    <source>
        <dbReference type="ARBA" id="ARBA00012438"/>
    </source>
</evidence>
<dbReference type="InterPro" id="IPR036097">
    <property type="entry name" value="HisK_dim/P_sf"/>
</dbReference>
<dbReference type="AlphaFoldDB" id="A0A2S9H5B0"/>
<dbReference type="Pfam" id="PF01627">
    <property type="entry name" value="Hpt"/>
    <property type="match status" value="1"/>
</dbReference>